<dbReference type="EMBL" id="OCNH01000002">
    <property type="protein sequence ID" value="SOD88113.1"/>
    <property type="molecule type" value="Genomic_DNA"/>
</dbReference>
<keyword evidence="3" id="KW-1185">Reference proteome</keyword>
<evidence type="ECO:0000256" key="1">
    <source>
        <dbReference type="SAM" id="SignalP"/>
    </source>
</evidence>
<evidence type="ECO:0008006" key="4">
    <source>
        <dbReference type="Google" id="ProtNLM"/>
    </source>
</evidence>
<organism evidence="2 3">
    <name type="scientific">Spirosoma fluviale</name>
    <dbReference type="NCBI Taxonomy" id="1597977"/>
    <lineage>
        <taxon>Bacteria</taxon>
        <taxon>Pseudomonadati</taxon>
        <taxon>Bacteroidota</taxon>
        <taxon>Cytophagia</taxon>
        <taxon>Cytophagales</taxon>
        <taxon>Cytophagaceae</taxon>
        <taxon>Spirosoma</taxon>
    </lineage>
</organism>
<protein>
    <recommendedName>
        <fullName evidence="4">Outer membrane protein beta-barrel domain-containing protein</fullName>
    </recommendedName>
</protein>
<sequence length="192" mass="20917">MKTSIAILMLLSVVCHAQDSTTNYTQKYVWRALILTPGITHEVRLGPKITFVPTLQLGGGFVASGTRAGTLPGNSSGFYSSYYLNVVASAEGRYYYNIAKRLQQGKSINANSANYLSIGAISESAPFTEQYLSSIELARPDNDVGLRALWGLQRTYRRNFYLNLAAGVGVSTRGTGFAGSIQLGYTLPTRKR</sequence>
<dbReference type="Proteomes" id="UP000219452">
    <property type="component" value="Unassembled WGS sequence"/>
</dbReference>
<accession>A0A286FXZ2</accession>
<proteinExistence type="predicted"/>
<keyword evidence="1" id="KW-0732">Signal</keyword>
<dbReference type="OrthoDB" id="883248at2"/>
<feature type="chain" id="PRO_5012990411" description="Outer membrane protein beta-barrel domain-containing protein" evidence="1">
    <location>
        <begin position="18"/>
        <end position="192"/>
    </location>
</feature>
<name>A0A286FXZ2_9BACT</name>
<gene>
    <name evidence="2" type="ORF">SAMN06269250_2504</name>
</gene>
<reference evidence="3" key="1">
    <citation type="submission" date="2017-09" db="EMBL/GenBank/DDBJ databases">
        <authorList>
            <person name="Varghese N."/>
            <person name="Submissions S."/>
        </authorList>
    </citation>
    <scope>NUCLEOTIDE SEQUENCE [LARGE SCALE GENOMIC DNA]</scope>
    <source>
        <strain evidence="3">DSM 29961</strain>
    </source>
</reference>
<dbReference type="AlphaFoldDB" id="A0A286FXZ2"/>
<dbReference type="RefSeq" id="WP_144035901.1">
    <property type="nucleotide sequence ID" value="NZ_OCNH01000002.1"/>
</dbReference>
<evidence type="ECO:0000313" key="3">
    <source>
        <dbReference type="Proteomes" id="UP000219452"/>
    </source>
</evidence>
<feature type="signal peptide" evidence="1">
    <location>
        <begin position="1"/>
        <end position="17"/>
    </location>
</feature>
<evidence type="ECO:0000313" key="2">
    <source>
        <dbReference type="EMBL" id="SOD88113.1"/>
    </source>
</evidence>